<dbReference type="KEGG" id="cbae:COR50_03985"/>
<dbReference type="InterPro" id="IPR003599">
    <property type="entry name" value="Ig_sub"/>
</dbReference>
<dbReference type="RefSeq" id="WP_098192788.1">
    <property type="nucleotide sequence ID" value="NZ_CP023777.1"/>
</dbReference>
<feature type="transmembrane region" description="Helical" evidence="1">
    <location>
        <begin position="12"/>
        <end position="30"/>
    </location>
</feature>
<dbReference type="InterPro" id="IPR013783">
    <property type="entry name" value="Ig-like_fold"/>
</dbReference>
<dbReference type="SUPFAM" id="SSF49265">
    <property type="entry name" value="Fibronectin type III"/>
    <property type="match status" value="1"/>
</dbReference>
<organism evidence="3 4">
    <name type="scientific">Chitinophaga caeni</name>
    <dbReference type="NCBI Taxonomy" id="2029983"/>
    <lineage>
        <taxon>Bacteria</taxon>
        <taxon>Pseudomonadati</taxon>
        <taxon>Bacteroidota</taxon>
        <taxon>Chitinophagia</taxon>
        <taxon>Chitinophagales</taxon>
        <taxon>Chitinophagaceae</taxon>
        <taxon>Chitinophaga</taxon>
    </lineage>
</organism>
<dbReference type="EMBL" id="CP023777">
    <property type="protein sequence ID" value="ATL46400.1"/>
    <property type="molecule type" value="Genomic_DNA"/>
</dbReference>
<dbReference type="InterPro" id="IPR026341">
    <property type="entry name" value="T9SS_type_B"/>
</dbReference>
<keyword evidence="1" id="KW-0472">Membrane</keyword>
<evidence type="ECO:0000259" key="2">
    <source>
        <dbReference type="SMART" id="SM00409"/>
    </source>
</evidence>
<dbReference type="OrthoDB" id="1236981at2"/>
<feature type="domain" description="Immunoglobulin" evidence="2">
    <location>
        <begin position="2094"/>
        <end position="2174"/>
    </location>
</feature>
<sequence>MTFNVTPKKHYGAFILVLSIFMMAIIPGMLSAQRVYATSQTNGVSGLCLLCGVTNAANPVNNANLDDYSQFSVTVGLLGVSVQQTLIFPTINPNESCDSLVIGIGNSGALLSANLLGGVSFETLNGTTPNNDAVSGQAALLRLLSGDNQGEIVLRPTSKFDRVRVTLSSNLLGALADFRLYYAYYNEVDIIPPTITTPASLNVCEGNSIDLTATTATPEAVISWYTVPTGGTPITNPVADGTTLTVTPASGTTTYYAQTALDVCTNTTRSAVSVTTTALPAVPALANTTHTICAGDQTTFNVQNPVSGVTYNWYDAPTGGNLLASGLTYTTPNLNAATDYYVEAALSTGCVSATRAQASVAVNPSPAAPSVNNSNVTINSGQSVTFSIPSPEPGVTYTWYDSPAKVNTLATGASYTTPILFGTTNYYVEAMNGTGCTSPLTTLTATINAQNNVPCSFANQDNGVTTSGICLLCNVSNPANVVDLDTSTASTMSVPVGVAGSINHLIGFSNTYAAGDSIVIVLQSPGQLLNLDLLSAISVRPYLNATALGSGPISLNNSLVGLKLLGIIGGTGRYRVSIPVDEDFNGVMISLGSLVSALATVNVFYVAATVQYPVPLASDVNICTGNTADLSVTAAANTSVNWYDVPTGGTALATNTTSFTTPALTNTKTYYVGISRFGCENGTRVPITVNVNQVPTAPALAVDTVSLCAGNTATFAIAAPDGDLTYRWYSTATGGTPLDSGATFTTAVLNNNATYYVESSANGCTSAARSTAAAVVTQAPANVTVTPSTTSVVQGGSATFTASSTSGNVTYNWFVTPTGGTSIYTGASFTTPPLVANTTYYVEAVDNTTGCVTLNRTAATVTVNSGAIDLSCGAAISQSNTSNGLCIGCSVQNPGLSVDSSTETGSRIGVVLGLLNAYAAQRLTFDGVANVGDSIQIGLTLPSSLADVGLLSTVQVVTYNGGTANNDLQDINAAPITLKLLAGNQKALVTFAATATFDAVELRLNSGALTALNAINLDYARVITAVPTVQEDTVSVCPGQTATLNAISRPNTTFRWFADATGGSPLFTGASYTTPAITANTTYYVEALSASGCTSPTRTAVYVQTGLPSVTVTSNSVSIPVGETADLSVNTPEPTFTYQWYNVPTGGTALSTGPNFTTPNLFVTTVYYVEASNGAGCASATRVPVTVNVTQTPGAADVPCGSATSQTNAADGLCVGCYVENPGFAVDSSTTTGSTIHLILGLLSGSVSQTLEFPTASNIGDTLVVGLTFPSSLADLGLLANVQIGTANGGTSNNDLQAINGGGLISLTLLNNNQQAIIKYAPTAAFDKVQIQMNAGLAQAISAVNVDYATRIIAPAVPVSNSVNVCVGDTATLEATARLNTTFRWYATATGGSSLYNGQSFKYGPVMNDTTFYVEAVSSTGCISPVRVPVSIMVGLSNVSVTANEVTVDRGQSATLSVDNPDANFTYDWFDEETGGTSVHTGATFVTPAINVTTVYYVEATNANGCKSNMRIPVTVYVRQDPGSPDADCGAANSQTNAANGICVGCYVENPGLAIDSSKSTGSTIHVILGLVGGSVSQTLIYPSPSNVGDSVVIGLTFPSSIADVGLLANIQVGTYNGATFNNDYADLNSSLINLQLLNNSESAILKFAPGATFDRVEIKMNSGVAQALSAINVDYASRVYAKPLLQSDTVAVCTGQTATLSITPQANTTYRWYNKPVGGSVLATGNSFTTGNISVDSIFYVEAVTSSGCVSSERTPAVVTVGLPGVEVTSDDVTVNLGETAHLSVNNPDTTYTYEWYDVATGGTALATGADFTTPAMTVSTVYYVEATNNIGCKTASRIPVRVTVLQAPGPNDVPCGAATTQTNTANGLCVGCYIENPGLAIDSSSVTGSTVHVILGLVNAYASQTLIFPSVSNVGDSIHLSLTFPSSLADVSVLGGVQVLTYNGTTSNNDLQSINSSVISLQLLANNTGALISYAPTKAFDRIEVRLNSGLAQALNAVNVNYAARIVGPAMPSADSVTICQGTTAILSADVQPNTSYRWYANATGGTPLASADNFTTPNLNTNTTYYLEAISSAGCISPVRVPVQVIVTSAPNAPTVADTTILTCGGTTARLEATGPAGASFRWYNQASGGTTLADSAVFITPVLDSSAIYYVESYLAAGCASASRTAVKVEVTTRPEPPVVTPDAPTICAGNTATMVANSTSASATIYWYASETADTALATGSTFTTPALNANTTYYVGTSNGQCESATRTAVTVMVNPLPVAPTIVSNPANGIVPYGSSAELTASSATSNVTYHWYRTATGGTEDFVGATFQTPQLTDDVVYYVEAVSASGCTSGRTAIALTVDKNFNPGCDIANAQTAVVDGVCVLCAITDPNNSVDNDTTNFAQINIPVGVVGASYGQRLNFGSVSNLGDSVSIILEVPNTVINASILGAITINSINAGASNNENIQLNNAAIKIDLLGGGTNKFKVTFKPAAAFDEVEVKIGGGLVTGFNNLRVYYAYRVVPAPEIALNDVTICAGSTATFNATAPAGVQVNWYTTAVGGTPIATNTTSFTTPALDTFAIYYAESVRESTSCPNPIRKAVFVNVLPVPDPPVIVTSDTTICPGNTVVLKAVASNSTTQIRWFDAATNGNLLATDSIYITPALSSTTTYYVETYNGTCTNSGARAAVTVNVGSIAPTPVLQAPTLALCAGGTATFNVVAETGVTYRWYNTSTGGTAIFTGATFTTPVLNASAVYYVEASTGDCASATGRVAATATVNAIPGVPVLVNDQLISCGNNSVTFNIQNPQANLTYNWYDAAVNGNLLHTGINFTTVPASDSVTYFVEALNGSSCASSTRALATVKGGEIPPAPTVDSTSYTVCSGTNLSLNVKSPQSGHIYQWFDAPTGGNLLFTGSKFITPILTMDRSFYVADSTASGCSSSSRTQVDITVKAVPTAPVVVDGTEICAGNTTTLLVQNRQNGIEYRWYDAMIGGSLLATDTAYTTPSLTNTTTYFVEAYNGTCTNTSGRVAVVVSVKAVPTDVVVDADSVAICSGSTAMLHVSNPLSGITYRWYDAATGGNVVATGADFTTPVLSVSTDYYVEAININNCMSANRTKVTVSVNDGIDVPELENADVVICRNTMAILTIKSPRAELQYDWYDAPSGGNLVFTGSIYQTPALSTDATYYVAASLKGGTCTSASRATVKVTVADAPTTPVLVNGAITTCSNSTATFEIQNPQPNVTYRWYDADMNGNLVFTGASFTTGNLTANITYYVEAVIGNTCASTGKAEATATVGPRPGTPMVTGNADPICPNSPDTLTATSTDAGVIFNWYTSSTATTPVFTGNTFITPALAATTTYYVEAAYANSGCTSTSREQATVTVLETLAQPTVTVQSKTASSVTFQWDAIPGAIGYRVSFDNGVTSVFRSKDSLTYTVSGLQPAQSVSLQVMAIGLSECANSGWFMSDTDTDNPAGNLVFVPNAFTPNNDGLNDILYVYGTTISNMQIWIYNQWGQLVFQSKDQTVGWDGTMSGKKQPVGVYNYVLKAQLQDGTIVNKRGTITIIR</sequence>
<dbReference type="SUPFAM" id="SSF48726">
    <property type="entry name" value="Immunoglobulin"/>
    <property type="match status" value="1"/>
</dbReference>
<dbReference type="Pfam" id="PF13585">
    <property type="entry name" value="CHU_C"/>
    <property type="match status" value="1"/>
</dbReference>
<dbReference type="InterPro" id="IPR044023">
    <property type="entry name" value="Ig_7"/>
</dbReference>
<keyword evidence="1" id="KW-0812">Transmembrane</keyword>
<feature type="domain" description="Immunoglobulin" evidence="2">
    <location>
        <begin position="1114"/>
        <end position="1188"/>
    </location>
</feature>
<feature type="domain" description="Immunoglobulin" evidence="2">
    <location>
        <begin position="2014"/>
        <end position="2091"/>
    </location>
</feature>
<accession>A0A291QR12</accession>
<reference evidence="3 4" key="1">
    <citation type="submission" date="2017-10" db="EMBL/GenBank/DDBJ databases">
        <title>Paenichitinophaga pekingensis gen. nov., sp. nov., isolated from activated sludge.</title>
        <authorList>
            <person name="Jin D."/>
            <person name="Kong X."/>
            <person name="Deng Y."/>
            <person name="Bai Z."/>
        </authorList>
    </citation>
    <scope>NUCLEOTIDE SEQUENCE [LARGE SCALE GENOMIC DNA]</scope>
    <source>
        <strain evidence="3 4">13</strain>
    </source>
</reference>
<dbReference type="Gene3D" id="2.60.40.10">
    <property type="entry name" value="Immunoglobulins"/>
    <property type="match status" value="1"/>
</dbReference>
<keyword evidence="1" id="KW-1133">Transmembrane helix</keyword>
<feature type="domain" description="Immunoglobulin" evidence="2">
    <location>
        <begin position="1686"/>
        <end position="1761"/>
    </location>
</feature>
<evidence type="ECO:0000313" key="4">
    <source>
        <dbReference type="Proteomes" id="UP000220133"/>
    </source>
</evidence>
<feature type="domain" description="Immunoglobulin" evidence="2">
    <location>
        <begin position="373"/>
        <end position="446"/>
    </location>
</feature>
<feature type="domain" description="Immunoglobulin" evidence="2">
    <location>
        <begin position="1771"/>
        <end position="1845"/>
    </location>
</feature>
<dbReference type="Proteomes" id="UP000220133">
    <property type="component" value="Chromosome"/>
</dbReference>
<feature type="domain" description="Immunoglobulin" evidence="2">
    <location>
        <begin position="1443"/>
        <end position="1517"/>
    </location>
</feature>
<protein>
    <recommendedName>
        <fullName evidence="2">Immunoglobulin domain-containing protein</fullName>
    </recommendedName>
</protein>
<dbReference type="InterPro" id="IPR036179">
    <property type="entry name" value="Ig-like_dom_sf"/>
</dbReference>
<dbReference type="InterPro" id="IPR036116">
    <property type="entry name" value="FN3_sf"/>
</dbReference>
<feature type="domain" description="Immunoglobulin" evidence="2">
    <location>
        <begin position="1031"/>
        <end position="1104"/>
    </location>
</feature>
<evidence type="ECO:0000313" key="3">
    <source>
        <dbReference type="EMBL" id="ATL46400.1"/>
    </source>
</evidence>
<proteinExistence type="predicted"/>
<feature type="domain" description="Immunoglobulin" evidence="2">
    <location>
        <begin position="2602"/>
        <end position="2674"/>
    </location>
</feature>
<feature type="domain" description="Immunoglobulin" evidence="2">
    <location>
        <begin position="787"/>
        <end position="864"/>
    </location>
</feature>
<evidence type="ECO:0000256" key="1">
    <source>
        <dbReference type="SAM" id="Phobius"/>
    </source>
</evidence>
<keyword evidence="4" id="KW-1185">Reference proteome</keyword>
<dbReference type="Pfam" id="PF19081">
    <property type="entry name" value="Ig_7"/>
    <property type="match status" value="26"/>
</dbReference>
<name>A0A291QR12_9BACT</name>
<feature type="domain" description="Immunoglobulin" evidence="2">
    <location>
        <begin position="198"/>
        <end position="275"/>
    </location>
</feature>
<dbReference type="SMART" id="SM00409">
    <property type="entry name" value="IG"/>
    <property type="match status" value="12"/>
</dbReference>
<dbReference type="NCBIfam" id="TIGR04131">
    <property type="entry name" value="Bac_Flav_CTERM"/>
    <property type="match status" value="1"/>
</dbReference>
<feature type="domain" description="Immunoglobulin" evidence="2">
    <location>
        <begin position="2273"/>
        <end position="2346"/>
    </location>
</feature>
<gene>
    <name evidence="3" type="ORF">COR50_03985</name>
</gene>